<dbReference type="PANTHER" id="PTHR14143">
    <property type="entry name" value="INTERFERON-INDUCIBLE GTPASE FAMILY MEMBER"/>
    <property type="match status" value="1"/>
</dbReference>
<comment type="similarity">
    <text evidence="1">Belongs to the TRAFAC class dynamin-like GTPase superfamily. IRG family.</text>
</comment>
<feature type="region of interest" description="Disordered" evidence="2">
    <location>
        <begin position="351"/>
        <end position="412"/>
    </location>
</feature>
<sequence length="729" mass="82683">MSEEGVEVIKSRLSVLLHAVNGAYPRKEVAKLRGASEMDRRHDWDALLLKLYLLGPKSRRGDGKDILLEQTLNFPRNLALDFKSIWEVGRALKINNHVQWKCSHTNTCGHRYFVKELPSSKHEASRENQRMHDGAETTHLHLGAGSLAEHGDFLELRGAIGAIGIDRSLISLTAGWTSHLEASKTWIVRLSSDIGTLRPAPNLSQPQALIAASETLRLSVGCGKIQRQREDYRISLPTLAMGVGLSLLAVTPEIVGPALAIGACLGAAAVVPKVVRLFSGLRSSAASGTVRPNPVMEELQRQIREERERADDAEARRERSEADRREDNARMQAVERERAVIAEELRWADSERTRADRARRDAEAQVRSAEQEKTVLEESRRRAEEERRRVMEERDAAHEERQRANNEVKMAEEEWRKAEEARWKSEEEAQKAEERRLRAEEDQRIADEEVRLIRLEMDRKEHAKVVAERTAAEARAALQKAEKSLKEGIRPVVIPTTEEFEATKKKLRYRDGVFHFAIAGVSGSGKSSLINAFRGIKNNSKDALKAPVGIVETTKTIARYADPDSEVPFFWYDVPGAGTLDVPDWIYFNDQGLYVFDCILVLIDNRFMATDLAILRNCARFKIPAYIVRSKSKQHISNLAEDLELDDEDEGPRLLMARQMYISETRKNVAQNLEAAGLMQQKVYMVDRDTLVKVRNGEQPREYLDEWNLLHDILTEASIRREGRKEHAP</sequence>
<proteinExistence type="inferred from homology"/>
<organism evidence="4 5">
    <name type="scientific">Fibroporia radiculosa</name>
    <dbReference type="NCBI Taxonomy" id="599839"/>
    <lineage>
        <taxon>Eukaryota</taxon>
        <taxon>Fungi</taxon>
        <taxon>Dikarya</taxon>
        <taxon>Basidiomycota</taxon>
        <taxon>Agaricomycotina</taxon>
        <taxon>Agaricomycetes</taxon>
        <taxon>Polyporales</taxon>
        <taxon>Fibroporiaceae</taxon>
        <taxon>Fibroporia</taxon>
    </lineage>
</organism>
<dbReference type="HOGENOM" id="CLU_379936_0_0_1"/>
<accession>J4GUR9</accession>
<evidence type="ECO:0000256" key="2">
    <source>
        <dbReference type="SAM" id="MobiDB-lite"/>
    </source>
</evidence>
<dbReference type="PROSITE" id="PS51716">
    <property type="entry name" value="G_IRG"/>
    <property type="match status" value="1"/>
</dbReference>
<feature type="domain" description="IRG-type G" evidence="3">
    <location>
        <begin position="512"/>
        <end position="707"/>
    </location>
</feature>
<dbReference type="SUPFAM" id="SSF52540">
    <property type="entry name" value="P-loop containing nucleoside triphosphate hydrolases"/>
    <property type="match status" value="1"/>
</dbReference>
<dbReference type="GO" id="GO:0005525">
    <property type="term" value="F:GTP binding"/>
    <property type="evidence" value="ECO:0007669"/>
    <property type="project" value="InterPro"/>
</dbReference>
<dbReference type="InParanoid" id="J4GUR9"/>
<gene>
    <name evidence="4" type="ORF">FIBRA_07348</name>
</gene>
<dbReference type="InterPro" id="IPR007743">
    <property type="entry name" value="Immunity-related_GTPase-like"/>
</dbReference>
<evidence type="ECO:0000259" key="3">
    <source>
        <dbReference type="PROSITE" id="PS51716"/>
    </source>
</evidence>
<feature type="region of interest" description="Disordered" evidence="2">
    <location>
        <begin position="304"/>
        <end position="331"/>
    </location>
</feature>
<evidence type="ECO:0000313" key="5">
    <source>
        <dbReference type="Proteomes" id="UP000006352"/>
    </source>
</evidence>
<dbReference type="AlphaFoldDB" id="J4GUR9"/>
<dbReference type="GO" id="GO:0016020">
    <property type="term" value="C:membrane"/>
    <property type="evidence" value="ECO:0007669"/>
    <property type="project" value="InterPro"/>
</dbReference>
<name>J4GUR9_9APHY</name>
<dbReference type="Gene3D" id="3.40.50.300">
    <property type="entry name" value="P-loop containing nucleotide triphosphate hydrolases"/>
    <property type="match status" value="1"/>
</dbReference>
<dbReference type="Proteomes" id="UP000006352">
    <property type="component" value="Unassembled WGS sequence"/>
</dbReference>
<dbReference type="STRING" id="599839.J4GUR9"/>
<reference evidence="4 5" key="1">
    <citation type="journal article" date="2012" name="Appl. Environ. Microbiol.">
        <title>Short-read sequencing for genomic analysis of the brown rot fungus Fibroporia radiculosa.</title>
        <authorList>
            <person name="Tang J.D."/>
            <person name="Perkins A.D."/>
            <person name="Sonstegard T.S."/>
            <person name="Schroeder S.G."/>
            <person name="Burgess S.C."/>
            <person name="Diehl S.V."/>
        </authorList>
    </citation>
    <scope>NUCLEOTIDE SEQUENCE [LARGE SCALE GENOMIC DNA]</scope>
    <source>
        <strain evidence="4 5">TFFH 294</strain>
    </source>
</reference>
<dbReference type="PANTHER" id="PTHR14143:SF1">
    <property type="entry name" value="IRG-TYPE G DOMAIN-CONTAINING PROTEIN"/>
    <property type="match status" value="1"/>
</dbReference>
<evidence type="ECO:0000313" key="4">
    <source>
        <dbReference type="EMBL" id="CCM05140.1"/>
    </source>
</evidence>
<keyword evidence="5" id="KW-1185">Reference proteome</keyword>
<dbReference type="InterPro" id="IPR027417">
    <property type="entry name" value="P-loop_NTPase"/>
</dbReference>
<dbReference type="OrthoDB" id="422720at2759"/>
<dbReference type="RefSeq" id="XP_012184423.1">
    <property type="nucleotide sequence ID" value="XM_012329033.1"/>
</dbReference>
<protein>
    <recommendedName>
        <fullName evidence="3">IRG-type G domain-containing protein</fullName>
    </recommendedName>
</protein>
<dbReference type="EMBL" id="HE797180">
    <property type="protein sequence ID" value="CCM05140.1"/>
    <property type="molecule type" value="Genomic_DNA"/>
</dbReference>
<dbReference type="GeneID" id="24100051"/>
<dbReference type="InterPro" id="IPR030385">
    <property type="entry name" value="G_IRG_dom"/>
</dbReference>
<evidence type="ECO:0000256" key="1">
    <source>
        <dbReference type="ARBA" id="ARBA00005429"/>
    </source>
</evidence>
<dbReference type="Pfam" id="PF05049">
    <property type="entry name" value="IIGP"/>
    <property type="match status" value="1"/>
</dbReference>